<accession>A0A915EAL7</accession>
<reference evidence="2" key="1">
    <citation type="submission" date="2022-11" db="UniProtKB">
        <authorList>
            <consortium name="WormBaseParasite"/>
        </authorList>
    </citation>
    <scope>IDENTIFICATION</scope>
</reference>
<dbReference type="WBParaSite" id="jg4629">
    <property type="protein sequence ID" value="jg4629"/>
    <property type="gene ID" value="jg4629"/>
</dbReference>
<dbReference type="Proteomes" id="UP000887574">
    <property type="component" value="Unplaced"/>
</dbReference>
<organism evidence="1 2">
    <name type="scientific">Ditylenchus dipsaci</name>
    <dbReference type="NCBI Taxonomy" id="166011"/>
    <lineage>
        <taxon>Eukaryota</taxon>
        <taxon>Metazoa</taxon>
        <taxon>Ecdysozoa</taxon>
        <taxon>Nematoda</taxon>
        <taxon>Chromadorea</taxon>
        <taxon>Rhabditida</taxon>
        <taxon>Tylenchina</taxon>
        <taxon>Tylenchomorpha</taxon>
        <taxon>Sphaerularioidea</taxon>
        <taxon>Anguinidae</taxon>
        <taxon>Anguininae</taxon>
        <taxon>Ditylenchus</taxon>
    </lineage>
</organism>
<keyword evidence="1" id="KW-1185">Reference proteome</keyword>
<protein>
    <submittedName>
        <fullName evidence="2">Uncharacterized protein</fullName>
    </submittedName>
</protein>
<sequence length="155" mass="16820">MAAWNIPTTSNYAHYANNNNIEDTKRFAVKYAGLVPEISCDIDPSGRTDLLRILDQAESVGQITIVGCRADFVEDAWLDINCDALTVRTMLPASDTVESSDASLELVVPLHMLASVGFVQEEALNIVPLKIGDEASRAMIPPSTTWGCSTLALHK</sequence>
<evidence type="ECO:0000313" key="1">
    <source>
        <dbReference type="Proteomes" id="UP000887574"/>
    </source>
</evidence>
<proteinExistence type="predicted"/>
<dbReference type="AlphaFoldDB" id="A0A915EAL7"/>
<dbReference type="InterPro" id="IPR011993">
    <property type="entry name" value="PH-like_dom_sf"/>
</dbReference>
<dbReference type="Gene3D" id="2.30.29.30">
    <property type="entry name" value="Pleckstrin-homology domain (PH domain)/Phosphotyrosine-binding domain (PTB)"/>
    <property type="match status" value="1"/>
</dbReference>
<evidence type="ECO:0000313" key="2">
    <source>
        <dbReference type="WBParaSite" id="jg4629"/>
    </source>
</evidence>
<name>A0A915EAL7_9BILA</name>